<dbReference type="Proteomes" id="UP000734218">
    <property type="component" value="Unassembled WGS sequence"/>
</dbReference>
<dbReference type="SUPFAM" id="SSF55811">
    <property type="entry name" value="Nudix"/>
    <property type="match status" value="1"/>
</dbReference>
<evidence type="ECO:0000313" key="9">
    <source>
        <dbReference type="Proteomes" id="UP000734218"/>
    </source>
</evidence>
<dbReference type="PANTHER" id="PTHR12318">
    <property type="entry name" value="TESTOSTERONE-REGULATED PROTEIN RP2"/>
    <property type="match status" value="1"/>
</dbReference>
<keyword evidence="3" id="KW-0479">Metal-binding</keyword>
<dbReference type="InterPro" id="IPR000086">
    <property type="entry name" value="NUDIX_hydrolase_dom"/>
</dbReference>
<evidence type="ECO:0000256" key="6">
    <source>
        <dbReference type="ARBA" id="ARBA00023211"/>
    </source>
</evidence>
<dbReference type="PANTHER" id="PTHR12318:SF0">
    <property type="entry name" value="ACYL-COENZYME A DIPHOSPHATASE NUDT19"/>
    <property type="match status" value="1"/>
</dbReference>
<comment type="cofactor">
    <cofactor evidence="1">
        <name>Mn(2+)</name>
        <dbReference type="ChEBI" id="CHEBI:29035"/>
    </cofactor>
</comment>
<keyword evidence="6" id="KW-0464">Manganese</keyword>
<proteinExistence type="predicted"/>
<dbReference type="InterPro" id="IPR039121">
    <property type="entry name" value="NUDT19"/>
</dbReference>
<organism evidence="8 9">
    <name type="scientific">Sphingomonas jejuensis</name>
    <dbReference type="NCBI Taxonomy" id="904715"/>
    <lineage>
        <taxon>Bacteria</taxon>
        <taxon>Pseudomonadati</taxon>
        <taxon>Pseudomonadota</taxon>
        <taxon>Alphaproteobacteria</taxon>
        <taxon>Sphingomonadales</taxon>
        <taxon>Sphingomonadaceae</taxon>
        <taxon>Sphingomonas</taxon>
    </lineage>
</organism>
<accession>A0ABX0XN51</accession>
<feature type="domain" description="Nudix hydrolase" evidence="7">
    <location>
        <begin position="11"/>
        <end position="202"/>
    </location>
</feature>
<reference evidence="8 9" key="1">
    <citation type="submission" date="2020-03" db="EMBL/GenBank/DDBJ databases">
        <title>Genomic Encyclopedia of Type Strains, Phase IV (KMG-IV): sequencing the most valuable type-strain genomes for metagenomic binning, comparative biology and taxonomic classification.</title>
        <authorList>
            <person name="Goeker M."/>
        </authorList>
    </citation>
    <scope>NUCLEOTIDE SEQUENCE [LARGE SCALE GENOMIC DNA]</scope>
    <source>
        <strain evidence="8 9">DSM 27651</strain>
    </source>
</reference>
<sequence>MEHAPAEDSAAIHAATLILVRDRPDGAPHLLLVERAAGLAFAGGAVVFPGGRVDPGDIVLAADPALVVHAPADASDAVGRVAAIRETLEEAGIAVGFATPPDPRSVAAMRTALHAGGGFAEVLRSHGARLDLSVLRPWARWRPNFKETRTFDTRFYLAADPPGSGEPGSDGGETVRAFWASAADVLARADRGDVSIIFPTRRNLERIAPHRSHAALDAHAAAHPPRLIVPAVEDRDGVPTLTIPNDLGYPVTAEPMSTVRRR</sequence>
<evidence type="ECO:0000256" key="4">
    <source>
        <dbReference type="ARBA" id="ARBA00022801"/>
    </source>
</evidence>
<evidence type="ECO:0000256" key="1">
    <source>
        <dbReference type="ARBA" id="ARBA00001936"/>
    </source>
</evidence>
<comment type="cofactor">
    <cofactor evidence="2">
        <name>Mg(2+)</name>
        <dbReference type="ChEBI" id="CHEBI:18420"/>
    </cofactor>
</comment>
<keyword evidence="4" id="KW-0378">Hydrolase</keyword>
<evidence type="ECO:0000256" key="5">
    <source>
        <dbReference type="ARBA" id="ARBA00022842"/>
    </source>
</evidence>
<dbReference type="PROSITE" id="PS51462">
    <property type="entry name" value="NUDIX"/>
    <property type="match status" value="1"/>
</dbReference>
<dbReference type="InterPro" id="IPR015797">
    <property type="entry name" value="NUDIX_hydrolase-like_dom_sf"/>
</dbReference>
<comment type="caution">
    <text evidence="8">The sequence shown here is derived from an EMBL/GenBank/DDBJ whole genome shotgun (WGS) entry which is preliminary data.</text>
</comment>
<evidence type="ECO:0000256" key="2">
    <source>
        <dbReference type="ARBA" id="ARBA00001946"/>
    </source>
</evidence>
<evidence type="ECO:0000313" key="8">
    <source>
        <dbReference type="EMBL" id="NJC34628.1"/>
    </source>
</evidence>
<evidence type="ECO:0000256" key="3">
    <source>
        <dbReference type="ARBA" id="ARBA00022723"/>
    </source>
</evidence>
<name>A0ABX0XN51_9SPHN</name>
<keyword evidence="9" id="KW-1185">Reference proteome</keyword>
<protein>
    <submittedName>
        <fullName evidence="8">8-oxo-dGTP pyrophosphatase MutT (NUDIX family)</fullName>
    </submittedName>
</protein>
<dbReference type="RefSeq" id="WP_245196820.1">
    <property type="nucleotide sequence ID" value="NZ_JAATJE010000002.1"/>
</dbReference>
<dbReference type="Gene3D" id="3.90.79.10">
    <property type="entry name" value="Nucleoside Triphosphate Pyrophosphohydrolase"/>
    <property type="match status" value="1"/>
</dbReference>
<dbReference type="EMBL" id="JAATJE010000002">
    <property type="protein sequence ID" value="NJC34628.1"/>
    <property type="molecule type" value="Genomic_DNA"/>
</dbReference>
<keyword evidence="5" id="KW-0460">Magnesium</keyword>
<evidence type="ECO:0000259" key="7">
    <source>
        <dbReference type="PROSITE" id="PS51462"/>
    </source>
</evidence>
<gene>
    <name evidence="8" type="ORF">GGR88_002142</name>
</gene>